<evidence type="ECO:0000256" key="1">
    <source>
        <dbReference type="SAM" id="MobiDB-lite"/>
    </source>
</evidence>
<proteinExistence type="predicted"/>
<protein>
    <recommendedName>
        <fullName evidence="4">Transmembrane protein</fullName>
    </recommendedName>
</protein>
<organism evidence="2 3">
    <name type="scientific">Iphiclides podalirius</name>
    <name type="common">scarce swallowtail</name>
    <dbReference type="NCBI Taxonomy" id="110791"/>
    <lineage>
        <taxon>Eukaryota</taxon>
        <taxon>Metazoa</taxon>
        <taxon>Ecdysozoa</taxon>
        <taxon>Arthropoda</taxon>
        <taxon>Hexapoda</taxon>
        <taxon>Insecta</taxon>
        <taxon>Pterygota</taxon>
        <taxon>Neoptera</taxon>
        <taxon>Endopterygota</taxon>
        <taxon>Lepidoptera</taxon>
        <taxon>Glossata</taxon>
        <taxon>Ditrysia</taxon>
        <taxon>Papilionoidea</taxon>
        <taxon>Papilionidae</taxon>
        <taxon>Papilioninae</taxon>
        <taxon>Iphiclides</taxon>
    </lineage>
</organism>
<dbReference type="Proteomes" id="UP000837857">
    <property type="component" value="Chromosome 15"/>
</dbReference>
<keyword evidence="3" id="KW-1185">Reference proteome</keyword>
<feature type="non-terminal residue" evidence="2">
    <location>
        <position position="1"/>
    </location>
</feature>
<sequence length="137" mass="15413">MATVEACVITSIFFKHPYTTIYKRCKTKYTNHKGEESQTKRLKMKSVVIFVSLMILAIHVESARHRNAPKAHDISNDAATDPSEMTDDGSSWPHPDTIHNFEVPSSFANDLGPNNNAEQTDQPSSGKHHRRNKASKH</sequence>
<feature type="compositionally biased region" description="Basic residues" evidence="1">
    <location>
        <begin position="126"/>
        <end position="137"/>
    </location>
</feature>
<feature type="region of interest" description="Disordered" evidence="1">
    <location>
        <begin position="67"/>
        <end position="137"/>
    </location>
</feature>
<name>A0ABN8I2I1_9NEOP</name>
<feature type="compositionally biased region" description="Polar residues" evidence="1">
    <location>
        <begin position="106"/>
        <end position="125"/>
    </location>
</feature>
<evidence type="ECO:0000313" key="3">
    <source>
        <dbReference type="Proteomes" id="UP000837857"/>
    </source>
</evidence>
<gene>
    <name evidence="2" type="ORF">IPOD504_LOCUS4289</name>
</gene>
<reference evidence="2" key="1">
    <citation type="submission" date="2022-03" db="EMBL/GenBank/DDBJ databases">
        <authorList>
            <person name="Martin H S."/>
        </authorList>
    </citation>
    <scope>NUCLEOTIDE SEQUENCE</scope>
</reference>
<dbReference type="EMBL" id="OW152827">
    <property type="protein sequence ID" value="CAH2043428.1"/>
    <property type="molecule type" value="Genomic_DNA"/>
</dbReference>
<evidence type="ECO:0000313" key="2">
    <source>
        <dbReference type="EMBL" id="CAH2043428.1"/>
    </source>
</evidence>
<evidence type="ECO:0008006" key="4">
    <source>
        <dbReference type="Google" id="ProtNLM"/>
    </source>
</evidence>
<accession>A0ABN8I2I1</accession>